<reference evidence="10" key="2">
    <citation type="submission" date="2021-04" db="EMBL/GenBank/DDBJ databases">
        <authorList>
            <person name="Gilroy R."/>
        </authorList>
    </citation>
    <scope>NUCLEOTIDE SEQUENCE</scope>
    <source>
        <strain evidence="10">ChiW7-2402</strain>
    </source>
</reference>
<evidence type="ECO:0000256" key="4">
    <source>
        <dbReference type="ARBA" id="ARBA00022692"/>
    </source>
</evidence>
<dbReference type="GO" id="GO:0033179">
    <property type="term" value="C:proton-transporting V-type ATPase, V0 domain"/>
    <property type="evidence" value="ECO:0007669"/>
    <property type="project" value="InterPro"/>
</dbReference>
<evidence type="ECO:0000313" key="10">
    <source>
        <dbReference type="EMBL" id="HIZ72474.1"/>
    </source>
</evidence>
<feature type="transmembrane region" description="Helical" evidence="9">
    <location>
        <begin position="590"/>
        <end position="615"/>
    </location>
</feature>
<dbReference type="GO" id="GO:0016471">
    <property type="term" value="C:vacuolar proton-transporting V-type ATPase complex"/>
    <property type="evidence" value="ECO:0007669"/>
    <property type="project" value="TreeGrafter"/>
</dbReference>
<comment type="caution">
    <text evidence="10">The sequence shown here is derived from an EMBL/GenBank/DDBJ whole genome shotgun (WGS) entry which is preliminary data.</text>
</comment>
<evidence type="ECO:0000256" key="7">
    <source>
        <dbReference type="ARBA" id="ARBA00023136"/>
    </source>
</evidence>
<dbReference type="InterPro" id="IPR002490">
    <property type="entry name" value="V-ATPase_116kDa_su"/>
</dbReference>
<comment type="similarity">
    <text evidence="2">Belongs to the V-ATPase 116 kDa subunit family.</text>
</comment>
<feature type="coiled-coil region" evidence="8">
    <location>
        <begin position="227"/>
        <end position="254"/>
    </location>
</feature>
<dbReference type="Pfam" id="PF01496">
    <property type="entry name" value="V_ATPase_I"/>
    <property type="match status" value="1"/>
</dbReference>
<accession>A0A9D2K0B2</accession>
<dbReference type="AlphaFoldDB" id="A0A9D2K0B2"/>
<keyword evidence="8" id="KW-0175">Coiled coil</keyword>
<feature type="transmembrane region" description="Helical" evidence="9">
    <location>
        <begin position="358"/>
        <end position="384"/>
    </location>
</feature>
<comment type="subcellular location">
    <subcellularLocation>
        <location evidence="1">Membrane</location>
        <topology evidence="1">Multi-pass membrane protein</topology>
    </subcellularLocation>
</comment>
<evidence type="ECO:0000256" key="8">
    <source>
        <dbReference type="SAM" id="Coils"/>
    </source>
</evidence>
<evidence type="ECO:0000256" key="3">
    <source>
        <dbReference type="ARBA" id="ARBA00022448"/>
    </source>
</evidence>
<keyword evidence="5 9" id="KW-1133">Transmembrane helix</keyword>
<feature type="transmembrane region" description="Helical" evidence="9">
    <location>
        <begin position="507"/>
        <end position="529"/>
    </location>
</feature>
<dbReference type="GO" id="GO:0051117">
    <property type="term" value="F:ATPase binding"/>
    <property type="evidence" value="ECO:0007669"/>
    <property type="project" value="TreeGrafter"/>
</dbReference>
<evidence type="ECO:0000256" key="1">
    <source>
        <dbReference type="ARBA" id="ARBA00004141"/>
    </source>
</evidence>
<gene>
    <name evidence="10" type="ORF">H9964_02705</name>
</gene>
<feature type="transmembrane region" description="Helical" evidence="9">
    <location>
        <begin position="562"/>
        <end position="584"/>
    </location>
</feature>
<dbReference type="PANTHER" id="PTHR11629:SF63">
    <property type="entry name" value="V-TYPE PROTON ATPASE SUBUNIT A"/>
    <property type="match status" value="1"/>
</dbReference>
<evidence type="ECO:0000256" key="9">
    <source>
        <dbReference type="SAM" id="Phobius"/>
    </source>
</evidence>
<name>A0A9D2K0B2_9FIRM</name>
<keyword evidence="3" id="KW-0813">Transport</keyword>
<dbReference type="GO" id="GO:0007035">
    <property type="term" value="P:vacuolar acidification"/>
    <property type="evidence" value="ECO:0007669"/>
    <property type="project" value="TreeGrafter"/>
</dbReference>
<dbReference type="EMBL" id="DXBB01000046">
    <property type="protein sequence ID" value="HIZ72474.1"/>
    <property type="molecule type" value="Genomic_DNA"/>
</dbReference>
<feature type="transmembrane region" description="Helical" evidence="9">
    <location>
        <begin position="477"/>
        <end position="501"/>
    </location>
</feature>
<evidence type="ECO:0000313" key="11">
    <source>
        <dbReference type="Proteomes" id="UP000824102"/>
    </source>
</evidence>
<organism evidence="10 11">
    <name type="scientific">Candidatus Gallimonas intestinavium</name>
    <dbReference type="NCBI Taxonomy" id="2838603"/>
    <lineage>
        <taxon>Bacteria</taxon>
        <taxon>Bacillati</taxon>
        <taxon>Bacillota</taxon>
        <taxon>Clostridia</taxon>
        <taxon>Candidatus Gallimonas</taxon>
    </lineage>
</organism>
<evidence type="ECO:0000256" key="6">
    <source>
        <dbReference type="ARBA" id="ARBA00023065"/>
    </source>
</evidence>
<evidence type="ECO:0000256" key="2">
    <source>
        <dbReference type="ARBA" id="ARBA00009904"/>
    </source>
</evidence>
<reference evidence="10" key="1">
    <citation type="journal article" date="2021" name="PeerJ">
        <title>Extensive microbial diversity within the chicken gut microbiome revealed by metagenomics and culture.</title>
        <authorList>
            <person name="Gilroy R."/>
            <person name="Ravi A."/>
            <person name="Getino M."/>
            <person name="Pursley I."/>
            <person name="Horton D.L."/>
            <person name="Alikhan N.F."/>
            <person name="Baker D."/>
            <person name="Gharbi K."/>
            <person name="Hall N."/>
            <person name="Watson M."/>
            <person name="Adriaenssens E.M."/>
            <person name="Foster-Nyarko E."/>
            <person name="Jarju S."/>
            <person name="Secka A."/>
            <person name="Antonio M."/>
            <person name="Oren A."/>
            <person name="Chaudhuri R.R."/>
            <person name="La Ragione R."/>
            <person name="Hildebrand F."/>
            <person name="Pallen M.J."/>
        </authorList>
    </citation>
    <scope>NUCLEOTIDE SEQUENCE</scope>
    <source>
        <strain evidence="10">ChiW7-2402</strain>
    </source>
</reference>
<sequence length="670" mass="72515">MIVKMKKLNLVGMAYEKDAVLNALQRTGAVEVKLHREEEHSVPLPPADGELSSYHASLEDALERLTQAADAYAKEHKGAARPAKDGFEVSYEEFMAAAGDRARMDGLIARINALTDKKAETRAALAKAERTFAAAAIYRTVEEPLSAYTGTAHTRVRLGMLPLPAWENIKGMLPVLSEGKVLAQEDDQVLVLLVLHKSCAEEGEALLSGTGFTPCPFEGEETGSALYTRLKGECEALYKELDALDEEMAGLGSETRALKIYCDYIGYEAEKAALDEKMRATERTFLLEAFVPEDAEEVVRRELSEAGTVYLEFSEPAEDEELPTLCKNNAVVSDFESLTNTYSVPNAREMDPNTVMSVFYSVFMGFIMADIGYGLLMMLGGGWLKYKNRGRKGGLGALAGVFAIGGIFAVIWGFLFNSLFGITLPIPTVLPNAQSDMWTFAGIGIPAVLVIAMLLGIVQLLAGYICKAVQCWRRGEILDGILDGVVWAIFSLGAGLAIAGLVEEWNIPVLVTVGGITAGVTLVIAMIAAGRHEKFFGKLSKGFGTLYGIINYMSDILSYARLYGLMLSGAVIAQIVSQYAVGFITGGGVLAVLGVLLMLVGHVFNLAIGLLGAYIHDARLQYVEFYGRFYEGEGELFVPLGSKHEHVFVKPYAAERRAEKKGGAAAPVRA</sequence>
<dbReference type="GO" id="GO:0046961">
    <property type="term" value="F:proton-transporting ATPase activity, rotational mechanism"/>
    <property type="evidence" value="ECO:0007669"/>
    <property type="project" value="InterPro"/>
</dbReference>
<keyword evidence="6" id="KW-0406">Ion transport</keyword>
<feature type="transmembrane region" description="Helical" evidence="9">
    <location>
        <begin position="396"/>
        <end position="420"/>
    </location>
</feature>
<proteinExistence type="inferred from homology"/>
<dbReference type="Proteomes" id="UP000824102">
    <property type="component" value="Unassembled WGS sequence"/>
</dbReference>
<keyword evidence="7 9" id="KW-0472">Membrane</keyword>
<keyword evidence="4 9" id="KW-0812">Transmembrane</keyword>
<evidence type="ECO:0000256" key="5">
    <source>
        <dbReference type="ARBA" id="ARBA00022989"/>
    </source>
</evidence>
<dbReference type="PANTHER" id="PTHR11629">
    <property type="entry name" value="VACUOLAR PROTON ATPASES"/>
    <property type="match status" value="1"/>
</dbReference>
<feature type="transmembrane region" description="Helical" evidence="9">
    <location>
        <begin position="440"/>
        <end position="465"/>
    </location>
</feature>
<protein>
    <submittedName>
        <fullName evidence="10">V-type ATP synthase subunit I</fullName>
    </submittedName>
</protein>